<dbReference type="InterPro" id="IPR007527">
    <property type="entry name" value="Znf_SWIM"/>
</dbReference>
<keyword evidence="1" id="KW-0863">Zinc-finger</keyword>
<organism evidence="4 5">
    <name type="scientific">Corynebacterium uropygiale</name>
    <dbReference type="NCBI Taxonomy" id="1775911"/>
    <lineage>
        <taxon>Bacteria</taxon>
        <taxon>Bacillati</taxon>
        <taxon>Actinomycetota</taxon>
        <taxon>Actinomycetes</taxon>
        <taxon>Mycobacteriales</taxon>
        <taxon>Corynebacteriaceae</taxon>
        <taxon>Corynebacterium</taxon>
    </lineage>
</organism>
<dbReference type="GO" id="GO:0008270">
    <property type="term" value="F:zinc ion binding"/>
    <property type="evidence" value="ECO:0007669"/>
    <property type="project" value="UniProtKB-KW"/>
</dbReference>
<keyword evidence="1" id="KW-0862">Zinc</keyword>
<reference evidence="4" key="1">
    <citation type="submission" date="2022-01" db="EMBL/GenBank/DDBJ databases">
        <title>Corynebacterium sp. nov isolated from isolated from the feces of the greater white-fronted geese (Anser albifrons) at Poyang Lake, PR China.</title>
        <authorList>
            <person name="Liu Q."/>
        </authorList>
    </citation>
    <scope>NUCLEOTIDE SEQUENCE</scope>
    <source>
        <strain evidence="4">JCM 32435</strain>
    </source>
</reference>
<accession>A0A9X1QRN3</accession>
<dbReference type="EMBL" id="JAKGSI010000003">
    <property type="protein sequence ID" value="MCF4006925.1"/>
    <property type="molecule type" value="Genomic_DNA"/>
</dbReference>
<proteinExistence type="predicted"/>
<feature type="compositionally biased region" description="Basic and acidic residues" evidence="2">
    <location>
        <begin position="1"/>
        <end position="10"/>
    </location>
</feature>
<sequence>MADQPRHPREGNVIYANFGRKSAHSGPEKKHTASAAGESGAPRRASSQQRGIAEFLRAAVSSRADSGRLHRGRDYALNGNVVNLEIANGRVDAQVAGSQLQPFSVTIILPYRSPDDLAEVGQILLSTKDGFENAKAGRVDPRVREIILGSEPGELRFICDCPDHSDVCKHAVAVVEILIRRLEADPKELFRLRGLDINQLASMVTDHATARSAEAGSSTGPDYWEGGTLPELPEPKVRSALDDSNMDLLHQAMRMVSYTTIDQLAAVADIEDLYDFLIEGPPPPETFHDGES</sequence>
<dbReference type="RefSeq" id="WP_236118770.1">
    <property type="nucleotide sequence ID" value="NZ_JAKGSI010000003.1"/>
</dbReference>
<evidence type="ECO:0000259" key="3">
    <source>
        <dbReference type="PROSITE" id="PS50966"/>
    </source>
</evidence>
<keyword evidence="1" id="KW-0479">Metal-binding</keyword>
<gene>
    <name evidence="4" type="ORF">L1O03_07000</name>
</gene>
<name>A0A9X1QRN3_9CORY</name>
<comment type="caution">
    <text evidence="4">The sequence shown here is derived from an EMBL/GenBank/DDBJ whole genome shotgun (WGS) entry which is preliminary data.</text>
</comment>
<dbReference type="Proteomes" id="UP001139336">
    <property type="component" value="Unassembled WGS sequence"/>
</dbReference>
<evidence type="ECO:0000313" key="4">
    <source>
        <dbReference type="EMBL" id="MCF4006925.1"/>
    </source>
</evidence>
<dbReference type="PROSITE" id="PS50966">
    <property type="entry name" value="ZF_SWIM"/>
    <property type="match status" value="1"/>
</dbReference>
<keyword evidence="5" id="KW-1185">Reference proteome</keyword>
<protein>
    <recommendedName>
        <fullName evidence="3">SWIM-type domain-containing protein</fullName>
    </recommendedName>
</protein>
<dbReference type="AlphaFoldDB" id="A0A9X1QRN3"/>
<dbReference type="PANTHER" id="PTHR38133">
    <property type="entry name" value="SLR1429 PROTEIN"/>
    <property type="match status" value="1"/>
</dbReference>
<evidence type="ECO:0000313" key="5">
    <source>
        <dbReference type="Proteomes" id="UP001139336"/>
    </source>
</evidence>
<evidence type="ECO:0000256" key="1">
    <source>
        <dbReference type="PROSITE-ProRule" id="PRU00325"/>
    </source>
</evidence>
<evidence type="ECO:0000256" key="2">
    <source>
        <dbReference type="SAM" id="MobiDB-lite"/>
    </source>
</evidence>
<feature type="region of interest" description="Disordered" evidence="2">
    <location>
        <begin position="211"/>
        <end position="230"/>
    </location>
</feature>
<dbReference type="PANTHER" id="PTHR38133:SF1">
    <property type="entry name" value="SLR1429 PROTEIN"/>
    <property type="match status" value="1"/>
</dbReference>
<feature type="domain" description="SWIM-type" evidence="3">
    <location>
        <begin position="144"/>
        <end position="179"/>
    </location>
</feature>
<feature type="region of interest" description="Disordered" evidence="2">
    <location>
        <begin position="1"/>
        <end position="50"/>
    </location>
</feature>